<dbReference type="GO" id="GO:0009007">
    <property type="term" value="F:site-specific DNA-methyltransferase (adenine-specific) activity"/>
    <property type="evidence" value="ECO:0007669"/>
    <property type="project" value="InterPro"/>
</dbReference>
<keyword evidence="2" id="KW-1185">Reference proteome</keyword>
<name>A0A7L8ZKR1_9CAUD</name>
<dbReference type="Pfam" id="PF05869">
    <property type="entry name" value="Dam"/>
    <property type="match status" value="1"/>
</dbReference>
<dbReference type="GeneID" id="62680937"/>
<dbReference type="Proteomes" id="UP000593732">
    <property type="component" value="Segment"/>
</dbReference>
<dbReference type="NCBIfam" id="TIGR01712">
    <property type="entry name" value="phage_N6A_met"/>
    <property type="match status" value="1"/>
</dbReference>
<protein>
    <submittedName>
        <fullName evidence="1">Putative N-6-adenine-methyltransferase</fullName>
    </submittedName>
</protein>
<dbReference type="InterPro" id="IPR008593">
    <property type="entry name" value="Dam_MeTrfase"/>
</dbReference>
<dbReference type="RefSeq" id="YP_009998351.1">
    <property type="nucleotide sequence ID" value="NC_052986.1"/>
</dbReference>
<dbReference type="GO" id="GO:0003677">
    <property type="term" value="F:DNA binding"/>
    <property type="evidence" value="ECO:0007669"/>
    <property type="project" value="InterPro"/>
</dbReference>
<dbReference type="KEGG" id="vg:62680937"/>
<keyword evidence="1" id="KW-0489">Methyltransferase</keyword>
<sequence>MSNAMPTRSRQVADYVGRLETIKAQEHHQNKEIGDQWRTPDWLFYGVDAYVGPGRIKLDLFTDGIINSKCANYYTARDNALVQDWAATLFDLGDDAMAYANPPYSIASTEDGQPLTGMVHIMRKAWEERNAGAKTVWVVKSATSETWWPVVTEEVKAVAALTGMDLSQIPQADRIIHIQGRISFERPVWFRPGPGCPKAAGAGFGATILIFDKTLPPVPGDLYIHRDHLKSLGEHRLSEVRKEIDRAMEEEEI</sequence>
<evidence type="ECO:0000313" key="2">
    <source>
        <dbReference type="Proteomes" id="UP000593732"/>
    </source>
</evidence>
<proteinExistence type="predicted"/>
<evidence type="ECO:0000313" key="1">
    <source>
        <dbReference type="EMBL" id="QOI69651.1"/>
    </source>
</evidence>
<dbReference type="EMBL" id="MT952005">
    <property type="protein sequence ID" value="QOI69651.1"/>
    <property type="molecule type" value="Genomic_DNA"/>
</dbReference>
<accession>A0A7L8ZKR1</accession>
<keyword evidence="1" id="KW-0808">Transferase</keyword>
<organism evidence="1 2">
    <name type="scientific">Aeromonas phage BUCT551</name>
    <dbReference type="NCBI Taxonomy" id="2776735"/>
    <lineage>
        <taxon>Viruses</taxon>
        <taxon>Duplodnaviria</taxon>
        <taxon>Heunggongvirae</taxon>
        <taxon>Uroviricota</taxon>
        <taxon>Caudoviricetes</taxon>
        <taxon>Casjensviridae</taxon>
        <taxon>Sharonstreetvirus</taxon>
        <taxon>Sharonstreetvirus BUCT551</taxon>
    </lineage>
</organism>
<dbReference type="GO" id="GO:0032259">
    <property type="term" value="P:methylation"/>
    <property type="evidence" value="ECO:0007669"/>
    <property type="project" value="UniProtKB-KW"/>
</dbReference>
<dbReference type="GO" id="GO:0009307">
    <property type="term" value="P:DNA restriction-modification system"/>
    <property type="evidence" value="ECO:0007669"/>
    <property type="project" value="InterPro"/>
</dbReference>
<reference evidence="1 2" key="1">
    <citation type="submission" date="2020-09" db="EMBL/GenBank/DDBJ databases">
        <authorList>
            <person name="Qin H."/>
            <person name="Tong Y."/>
            <person name="Fan H."/>
            <person name="Song L."/>
            <person name="An X."/>
            <person name="Hu Y."/>
        </authorList>
    </citation>
    <scope>NUCLEOTIDE SEQUENCE [LARGE SCALE GENOMIC DNA]</scope>
</reference>